<gene>
    <name evidence="2" type="ORF">ETH_00010360</name>
</gene>
<dbReference type="RefSeq" id="XP_013228620.1">
    <property type="nucleotide sequence ID" value="XM_013373166.1"/>
</dbReference>
<feature type="region of interest" description="Disordered" evidence="1">
    <location>
        <begin position="447"/>
        <end position="496"/>
    </location>
</feature>
<evidence type="ECO:0000313" key="2">
    <source>
        <dbReference type="EMBL" id="CDJ37782.1"/>
    </source>
</evidence>
<dbReference type="EMBL" id="HG673777">
    <property type="protein sequence ID" value="CDJ37782.1"/>
    <property type="molecule type" value="Genomic_DNA"/>
</dbReference>
<feature type="compositionally biased region" description="Polar residues" evidence="1">
    <location>
        <begin position="421"/>
        <end position="431"/>
    </location>
</feature>
<protein>
    <submittedName>
        <fullName evidence="2">Uncharacterized protein</fullName>
    </submittedName>
</protein>
<name>U6KNB5_EIMTE</name>
<dbReference type="Proteomes" id="UP000030747">
    <property type="component" value="Unassembled WGS sequence"/>
</dbReference>
<feature type="region of interest" description="Disordered" evidence="1">
    <location>
        <begin position="321"/>
        <end position="431"/>
    </location>
</feature>
<feature type="compositionally biased region" description="Basic and acidic residues" evidence="1">
    <location>
        <begin position="890"/>
        <end position="899"/>
    </location>
</feature>
<feature type="compositionally biased region" description="Basic and acidic residues" evidence="1">
    <location>
        <begin position="834"/>
        <end position="871"/>
    </location>
</feature>
<feature type="compositionally biased region" description="Low complexity" evidence="1">
    <location>
        <begin position="334"/>
        <end position="348"/>
    </location>
</feature>
<dbReference type="OMA" id="ILMKINA"/>
<dbReference type="AlphaFoldDB" id="U6KNB5"/>
<feature type="compositionally biased region" description="Polar residues" evidence="1">
    <location>
        <begin position="91"/>
        <end position="103"/>
    </location>
</feature>
<dbReference type="OrthoDB" id="346862at2759"/>
<proteinExistence type="predicted"/>
<reference evidence="2" key="2">
    <citation type="submission" date="2013-10" db="EMBL/GenBank/DDBJ databases">
        <authorList>
            <person name="Aslett M."/>
        </authorList>
    </citation>
    <scope>NUCLEOTIDE SEQUENCE [LARGE SCALE GENOMIC DNA]</scope>
    <source>
        <strain evidence="2">Houghton</strain>
    </source>
</reference>
<sequence>MGCKPSTLGPHARDSAGAPAAGPAIADPSAGAPAAAGGASEQHLRSSASGSLGRGSLRLRLASLKNDMKGFGSPRQTLANSYDKLKRGASSLRQAITPRTTPGVSPRDEVTLEGPGGSHSIASDAIKEADNTACLDVAETKSQAVSGTMHTAMAMDGAAERRQDGGAPGTELQAVEVINRELPSPQQLKALWILMKINAAEAPQQSMQWLHDLEVLLVGLDPVERQQPTRNILVEAKALEICLKPLANSPEEVQLCVSSLAIIVHLCMAKEASERLLQLGGIDITAKVLKKYFSKAKKLLRDIPLMHVPPQEILRLAALEQQPQQHEQQHEHPQQPQQLLQHQQHPQQWTDLTEPPTPAPTPEGVVGETSNPQNGPSSPQQPPILKGAAAAAEAVNSAPRESQPAIAETPLPTATPHTTPVDQTLSKSDTPTAAAGIETGEQAAAEAAQKLTETQAPTAAAHTTATPGPAEHAEPAAAEPAAAAAAPETSTKSQGNGQIAALKRACTKLQQQLPLLLQQKLGTTPEIIEVTQEQHDLAVRELKLIVEFMTLVWRLVFATSLDGDEFAQRWATLGVPELAIEALASSEASFKENGLVCWGLGALRFIPLAVPSVAETYVHSKSLLSVAFDRMELYHSDPLVLENGFAVLANYQRKQPANSKLFSRQRPEAWGKCVSWLLEDESFSRIDVLFQGLFALGLACSYCPLAAKRVRLAGGLILTERVLGASDELPREPSNSSTIDCKLATLQQFAEGLRLLLLRSDEAEVVENAAAVRAEAAATLATADVPTDKAVAPTAEEKAAQAEHTEEEKNKLAEKLQSSDNAKKAEAVEALVQHAEEAKEGPEKAPKEQQASHEAAEQTKNILKEVEKAEEAVSQAKEATAGAEHTLATTKEEAPKTEA</sequence>
<feature type="region of interest" description="Disordered" evidence="1">
    <location>
        <begin position="1"/>
        <end position="52"/>
    </location>
</feature>
<feature type="compositionally biased region" description="Low complexity" evidence="1">
    <location>
        <begin position="447"/>
        <end position="489"/>
    </location>
</feature>
<evidence type="ECO:0000313" key="3">
    <source>
        <dbReference type="Proteomes" id="UP000030747"/>
    </source>
</evidence>
<dbReference type="VEuPathDB" id="ToxoDB:ETH2_1590400"/>
<organism evidence="2 3">
    <name type="scientific">Eimeria tenella</name>
    <name type="common">Coccidian parasite</name>
    <dbReference type="NCBI Taxonomy" id="5802"/>
    <lineage>
        <taxon>Eukaryota</taxon>
        <taxon>Sar</taxon>
        <taxon>Alveolata</taxon>
        <taxon>Apicomplexa</taxon>
        <taxon>Conoidasida</taxon>
        <taxon>Coccidia</taxon>
        <taxon>Eucoccidiorida</taxon>
        <taxon>Eimeriorina</taxon>
        <taxon>Eimeriidae</taxon>
        <taxon>Eimeria</taxon>
    </lineage>
</organism>
<dbReference type="GeneID" id="25251267"/>
<feature type="compositionally biased region" description="Low complexity" evidence="1">
    <location>
        <begin position="15"/>
        <end position="52"/>
    </location>
</feature>
<feature type="region of interest" description="Disordered" evidence="1">
    <location>
        <begin position="89"/>
        <end position="119"/>
    </location>
</feature>
<reference evidence="2" key="1">
    <citation type="submission" date="2013-10" db="EMBL/GenBank/DDBJ databases">
        <title>Genomic analysis of the causative agents of coccidiosis in chickens.</title>
        <authorList>
            <person name="Reid A.J."/>
            <person name="Blake D."/>
            <person name="Billington K."/>
            <person name="Browne H."/>
            <person name="Dunn M."/>
            <person name="Hung S."/>
            <person name="Kawahara F."/>
            <person name="Miranda-Saavedra D."/>
            <person name="Mourier T."/>
            <person name="Nagra H."/>
            <person name="Otto T.D."/>
            <person name="Rawlings N."/>
            <person name="Sanchez A."/>
            <person name="Sanders M."/>
            <person name="Subramaniam C."/>
            <person name="Tay Y."/>
            <person name="Dear P."/>
            <person name="Doerig C."/>
            <person name="Gruber A."/>
            <person name="Parkinson J."/>
            <person name="Shirley M."/>
            <person name="Wan K.L."/>
            <person name="Berriman M."/>
            <person name="Tomley F."/>
            <person name="Pain A."/>
        </authorList>
    </citation>
    <scope>NUCLEOTIDE SEQUENCE [LARGE SCALE GENOMIC DNA]</scope>
    <source>
        <strain evidence="2">Houghton</strain>
    </source>
</reference>
<feature type="compositionally biased region" description="Basic and acidic residues" evidence="1">
    <location>
        <begin position="795"/>
        <end position="814"/>
    </location>
</feature>
<keyword evidence="3" id="KW-1185">Reference proteome</keyword>
<accession>U6KNB5</accession>
<feature type="region of interest" description="Disordered" evidence="1">
    <location>
        <begin position="794"/>
        <end position="899"/>
    </location>
</feature>
<feature type="compositionally biased region" description="Low complexity" evidence="1">
    <location>
        <begin position="409"/>
        <end position="420"/>
    </location>
</feature>
<evidence type="ECO:0000256" key="1">
    <source>
        <dbReference type="SAM" id="MobiDB-lite"/>
    </source>
</evidence>
<dbReference type="VEuPathDB" id="ToxoDB:ETH_00010360"/>